<dbReference type="InterPro" id="IPR042099">
    <property type="entry name" value="ANL_N_sf"/>
</dbReference>
<evidence type="ECO:0000259" key="1">
    <source>
        <dbReference type="Pfam" id="PF00501"/>
    </source>
</evidence>
<organism evidence="3 4">
    <name type="scientific">Phytohabitans rumicis</name>
    <dbReference type="NCBI Taxonomy" id="1076125"/>
    <lineage>
        <taxon>Bacteria</taxon>
        <taxon>Bacillati</taxon>
        <taxon>Actinomycetota</taxon>
        <taxon>Actinomycetes</taxon>
        <taxon>Micromonosporales</taxon>
        <taxon>Micromonosporaceae</taxon>
    </lineage>
</organism>
<evidence type="ECO:0000313" key="3">
    <source>
        <dbReference type="EMBL" id="GFJ91632.1"/>
    </source>
</evidence>
<accession>A0A6V8L2W5</accession>
<dbReference type="PANTHER" id="PTHR45527:SF1">
    <property type="entry name" value="FATTY ACID SYNTHASE"/>
    <property type="match status" value="1"/>
</dbReference>
<dbReference type="PRINTS" id="PR00154">
    <property type="entry name" value="AMPBINDING"/>
</dbReference>
<comment type="caution">
    <text evidence="3">The sequence shown here is derived from an EMBL/GenBank/DDBJ whole genome shotgun (WGS) entry which is preliminary data.</text>
</comment>
<protein>
    <submittedName>
        <fullName evidence="3">D-alanine--poly(Phosphoribitol) ligase</fullName>
    </submittedName>
</protein>
<dbReference type="GO" id="GO:0044550">
    <property type="term" value="P:secondary metabolite biosynthetic process"/>
    <property type="evidence" value="ECO:0007669"/>
    <property type="project" value="TreeGrafter"/>
</dbReference>
<dbReference type="InterPro" id="IPR020845">
    <property type="entry name" value="AMP-binding_CS"/>
</dbReference>
<dbReference type="InterPro" id="IPR000873">
    <property type="entry name" value="AMP-dep_synth/lig_dom"/>
</dbReference>
<dbReference type="InterPro" id="IPR010071">
    <property type="entry name" value="AA_adenyl_dom"/>
</dbReference>
<dbReference type="NCBIfam" id="TIGR01733">
    <property type="entry name" value="AA-adenyl-dom"/>
    <property type="match status" value="1"/>
</dbReference>
<dbReference type="PROSITE" id="PS00455">
    <property type="entry name" value="AMP_BINDING"/>
    <property type="match status" value="1"/>
</dbReference>
<dbReference type="Gene3D" id="3.30.300.30">
    <property type="match status" value="1"/>
</dbReference>
<dbReference type="EMBL" id="BLPG01000001">
    <property type="protein sequence ID" value="GFJ91632.1"/>
    <property type="molecule type" value="Genomic_DNA"/>
</dbReference>
<name>A0A6V8L2W5_9ACTN</name>
<dbReference type="GO" id="GO:0005737">
    <property type="term" value="C:cytoplasm"/>
    <property type="evidence" value="ECO:0007669"/>
    <property type="project" value="TreeGrafter"/>
</dbReference>
<feature type="domain" description="AMP-binding enzyme C-terminal" evidence="2">
    <location>
        <begin position="396"/>
        <end position="471"/>
    </location>
</feature>
<dbReference type="GO" id="GO:0031177">
    <property type="term" value="F:phosphopantetheine binding"/>
    <property type="evidence" value="ECO:0007669"/>
    <property type="project" value="TreeGrafter"/>
</dbReference>
<dbReference type="InterPro" id="IPR045851">
    <property type="entry name" value="AMP-bd_C_sf"/>
</dbReference>
<gene>
    <name evidence="3" type="ORF">Prum_052740</name>
</gene>
<feature type="domain" description="AMP-dependent synthetase/ligase" evidence="1">
    <location>
        <begin position="7"/>
        <end position="352"/>
    </location>
</feature>
<proteinExistence type="predicted"/>
<dbReference type="RefSeq" id="WP_173078670.1">
    <property type="nucleotide sequence ID" value="NZ_BLPG01000001.1"/>
</dbReference>
<dbReference type="Pfam" id="PF13193">
    <property type="entry name" value="AMP-binding_C"/>
    <property type="match status" value="1"/>
</dbReference>
<keyword evidence="4" id="KW-1185">Reference proteome</keyword>
<dbReference type="Pfam" id="PF00501">
    <property type="entry name" value="AMP-binding"/>
    <property type="match status" value="1"/>
</dbReference>
<dbReference type="InterPro" id="IPR020459">
    <property type="entry name" value="AMP-binding"/>
</dbReference>
<dbReference type="AlphaFoldDB" id="A0A6V8L2W5"/>
<dbReference type="GO" id="GO:0016874">
    <property type="term" value="F:ligase activity"/>
    <property type="evidence" value="ECO:0007669"/>
    <property type="project" value="UniProtKB-KW"/>
</dbReference>
<dbReference type="InterPro" id="IPR025110">
    <property type="entry name" value="AMP-bd_C"/>
</dbReference>
<dbReference type="Proteomes" id="UP000482960">
    <property type="component" value="Unassembled WGS sequence"/>
</dbReference>
<reference evidence="3 4" key="2">
    <citation type="submission" date="2020-03" db="EMBL/GenBank/DDBJ databases">
        <authorList>
            <person name="Ichikawa N."/>
            <person name="Kimura A."/>
            <person name="Kitahashi Y."/>
            <person name="Uohara A."/>
        </authorList>
    </citation>
    <scope>NUCLEOTIDE SEQUENCE [LARGE SCALE GENOMIC DNA]</scope>
    <source>
        <strain evidence="3 4">NBRC 108638</strain>
    </source>
</reference>
<keyword evidence="3" id="KW-0436">Ligase</keyword>
<dbReference type="PANTHER" id="PTHR45527">
    <property type="entry name" value="NONRIBOSOMAL PEPTIDE SYNTHETASE"/>
    <property type="match status" value="1"/>
</dbReference>
<reference evidence="3 4" key="1">
    <citation type="submission" date="2020-03" db="EMBL/GenBank/DDBJ databases">
        <title>Whole genome shotgun sequence of Phytohabitans rumicis NBRC 108638.</title>
        <authorList>
            <person name="Komaki H."/>
            <person name="Tamura T."/>
        </authorList>
    </citation>
    <scope>NUCLEOTIDE SEQUENCE [LARGE SCALE GENOMIC DNA]</scope>
    <source>
        <strain evidence="3 4">NBRC 108638</strain>
    </source>
</reference>
<dbReference type="SUPFAM" id="SSF56801">
    <property type="entry name" value="Acetyl-CoA synthetase-like"/>
    <property type="match status" value="1"/>
</dbReference>
<evidence type="ECO:0000313" key="4">
    <source>
        <dbReference type="Proteomes" id="UP000482960"/>
    </source>
</evidence>
<sequence length="486" mass="50466">MVRPRGCRPYPDAPAVAAADGRLTYAELDDLARRQAGGLHRAGVRAGDRVVIWAGKGVRTFALTQAVLRLGAVYVPVSPANPPARVARIVADAGAALVVVDAGTADRTVPDSAGALANAVDITALEGAPAADTPPVDGGPDDPAYILYTSGSTGEPKGVCLSHRNAVAFVAWAGDLLAVGPGDRLANHAPLNFDLSVFDIYAAFRAGACVHPVPETLAYAPGGLTGFLREQEITVWYSVPSALILMIRDGGLLADGPPPALRACVFAGEVMPIAYVHQLRAAWPGVRLHNWYGPTETNVCAAYEVGERDAGRTRPLPIGVPASGDSILLDGAGPDGTGEIVVSGPTVMLGYWGRPAHEGPYRTGDLGRFDPDGRLEFLGRRDDLVKVRGHRIEPAEIEAVIGAHPGIAHVAVIVVGAGLDAALHAVVVPAPGAARPGLLELKRLCAERLPTYMTVDRVCVAERLPLTANGKTDRAALVAAVEGGAL</sequence>
<evidence type="ECO:0000259" key="2">
    <source>
        <dbReference type="Pfam" id="PF13193"/>
    </source>
</evidence>
<dbReference type="Gene3D" id="3.40.50.12780">
    <property type="entry name" value="N-terminal domain of ligase-like"/>
    <property type="match status" value="1"/>
</dbReference>
<dbReference type="GO" id="GO:0043041">
    <property type="term" value="P:amino acid activation for nonribosomal peptide biosynthetic process"/>
    <property type="evidence" value="ECO:0007669"/>
    <property type="project" value="TreeGrafter"/>
</dbReference>